<dbReference type="PANTHER" id="PTHR19957">
    <property type="entry name" value="SYNTAXIN"/>
    <property type="match status" value="1"/>
</dbReference>
<dbReference type="PANTHER" id="PTHR19957:SF307">
    <property type="entry name" value="PROTEIN SSO1-RELATED"/>
    <property type="match status" value="1"/>
</dbReference>
<keyword evidence="5 7" id="KW-0472">Membrane</keyword>
<dbReference type="GO" id="GO:0006906">
    <property type="term" value="P:vesicle fusion"/>
    <property type="evidence" value="ECO:0007669"/>
    <property type="project" value="TreeGrafter"/>
</dbReference>
<evidence type="ECO:0000259" key="8">
    <source>
        <dbReference type="PROSITE" id="PS50192"/>
    </source>
</evidence>
<evidence type="ECO:0000256" key="2">
    <source>
        <dbReference type="ARBA" id="ARBA00009063"/>
    </source>
</evidence>
<dbReference type="SMART" id="SM00503">
    <property type="entry name" value="SynN"/>
    <property type="match status" value="1"/>
</dbReference>
<keyword evidence="10" id="KW-1185">Reference proteome</keyword>
<dbReference type="InterPro" id="IPR010989">
    <property type="entry name" value="SNARE"/>
</dbReference>
<dbReference type="GO" id="GO:0006886">
    <property type="term" value="P:intracellular protein transport"/>
    <property type="evidence" value="ECO:0007669"/>
    <property type="project" value="TreeGrafter"/>
</dbReference>
<dbReference type="Proteomes" id="UP000217199">
    <property type="component" value="Unassembled WGS sequence"/>
</dbReference>
<evidence type="ECO:0000256" key="1">
    <source>
        <dbReference type="ARBA" id="ARBA00004211"/>
    </source>
</evidence>
<protein>
    <submittedName>
        <fullName evidence="9">Syntaxin</fullName>
    </submittedName>
</protein>
<dbReference type="EMBL" id="NBII01000007">
    <property type="protein sequence ID" value="PAV17162.1"/>
    <property type="molecule type" value="Genomic_DNA"/>
</dbReference>
<feature type="domain" description="T-SNARE coiled-coil homology" evidence="8">
    <location>
        <begin position="197"/>
        <end position="259"/>
    </location>
</feature>
<dbReference type="GO" id="GO:0031201">
    <property type="term" value="C:SNARE complex"/>
    <property type="evidence" value="ECO:0007669"/>
    <property type="project" value="TreeGrafter"/>
</dbReference>
<dbReference type="InParanoid" id="A0A286UC30"/>
<gene>
    <name evidence="9" type="ORF">PNOK_0722600</name>
</gene>
<dbReference type="Pfam" id="PF05739">
    <property type="entry name" value="SNARE"/>
    <property type="match status" value="1"/>
</dbReference>
<dbReference type="SMART" id="SM00397">
    <property type="entry name" value="t_SNARE"/>
    <property type="match status" value="1"/>
</dbReference>
<evidence type="ECO:0000256" key="5">
    <source>
        <dbReference type="ARBA" id="ARBA00023136"/>
    </source>
</evidence>
<evidence type="ECO:0000256" key="7">
    <source>
        <dbReference type="SAM" id="Phobius"/>
    </source>
</evidence>
<accession>A0A286UC30</accession>
<keyword evidence="3 7" id="KW-0812">Transmembrane</keyword>
<reference evidence="9 10" key="1">
    <citation type="journal article" date="2017" name="Mol. Ecol.">
        <title>Comparative and population genomic landscape of Phellinus noxius: A hypervariable fungus causing root rot in trees.</title>
        <authorList>
            <person name="Chung C.L."/>
            <person name="Lee T.J."/>
            <person name="Akiba M."/>
            <person name="Lee H.H."/>
            <person name="Kuo T.H."/>
            <person name="Liu D."/>
            <person name="Ke H.M."/>
            <person name="Yokoi T."/>
            <person name="Roa M.B."/>
            <person name="Lu M.J."/>
            <person name="Chang Y.Y."/>
            <person name="Ann P.J."/>
            <person name="Tsai J.N."/>
            <person name="Chen C.Y."/>
            <person name="Tzean S.S."/>
            <person name="Ota Y."/>
            <person name="Hattori T."/>
            <person name="Sahashi N."/>
            <person name="Liou R.F."/>
            <person name="Kikuchi T."/>
            <person name="Tsai I.J."/>
        </authorList>
    </citation>
    <scope>NUCLEOTIDE SEQUENCE [LARGE SCALE GENOMIC DNA]</scope>
    <source>
        <strain evidence="9 10">FFPRI411160</strain>
    </source>
</reference>
<evidence type="ECO:0000313" key="9">
    <source>
        <dbReference type="EMBL" id="PAV17162.1"/>
    </source>
</evidence>
<dbReference type="AlphaFoldDB" id="A0A286UC30"/>
<dbReference type="GO" id="GO:0005886">
    <property type="term" value="C:plasma membrane"/>
    <property type="evidence" value="ECO:0007669"/>
    <property type="project" value="TreeGrafter"/>
</dbReference>
<dbReference type="GO" id="GO:0048278">
    <property type="term" value="P:vesicle docking"/>
    <property type="evidence" value="ECO:0007669"/>
    <property type="project" value="TreeGrafter"/>
</dbReference>
<keyword evidence="4 7" id="KW-1133">Transmembrane helix</keyword>
<dbReference type="Gene3D" id="1.20.58.70">
    <property type="match status" value="1"/>
</dbReference>
<dbReference type="CDD" id="cd15849">
    <property type="entry name" value="SNARE_Sso1"/>
    <property type="match status" value="1"/>
</dbReference>
<name>A0A286UC30_9AGAM</name>
<dbReference type="GO" id="GO:0000149">
    <property type="term" value="F:SNARE binding"/>
    <property type="evidence" value="ECO:0007669"/>
    <property type="project" value="TreeGrafter"/>
</dbReference>
<keyword evidence="6" id="KW-0175">Coiled coil</keyword>
<dbReference type="GO" id="GO:0005484">
    <property type="term" value="F:SNAP receptor activity"/>
    <property type="evidence" value="ECO:0007669"/>
    <property type="project" value="TreeGrafter"/>
</dbReference>
<dbReference type="InterPro" id="IPR000727">
    <property type="entry name" value="T_SNARE_dom"/>
</dbReference>
<dbReference type="FunCoup" id="A0A286UC30">
    <property type="interactions" value="186"/>
</dbReference>
<evidence type="ECO:0000256" key="4">
    <source>
        <dbReference type="ARBA" id="ARBA00022989"/>
    </source>
</evidence>
<comment type="subcellular location">
    <subcellularLocation>
        <location evidence="1">Membrane</location>
        <topology evidence="1">Single-pass type IV membrane protein</topology>
    </subcellularLocation>
</comment>
<sequence>MARDRLAALKETSSSSYTALASQYELSQMDTGERTGMLDDEFYNEIGDLQDAIRKFNANIDELSKLHSSQIDSVDVGGSNLTRQIDGLIEETRGLMGNIKKRIQSLQSQRVDARAANMRRPQLELIRSKFMDAIQKYQTEEKAYRDKTKDRIARQYMIVNPNATQEEVDAVVSSDEGMQIFAQATLNGRYAEGQKVYSAVKDRHDEIKRIEKTLVELAQLFTDISLLVEQQGDIIDNIEEKTGLAELDIEAGKISTEKAVVSARGYRRKRWICLGITIAVIIVIAIILAIKFAPSGGGSSSNNNNNENNNSTSSS</sequence>
<comment type="similarity">
    <text evidence="2">Belongs to the syntaxin family.</text>
</comment>
<evidence type="ECO:0000256" key="3">
    <source>
        <dbReference type="ARBA" id="ARBA00022692"/>
    </source>
</evidence>
<dbReference type="Pfam" id="PF00804">
    <property type="entry name" value="Syntaxin"/>
    <property type="match status" value="1"/>
</dbReference>
<evidence type="ECO:0000313" key="10">
    <source>
        <dbReference type="Proteomes" id="UP000217199"/>
    </source>
</evidence>
<dbReference type="GO" id="GO:0006887">
    <property type="term" value="P:exocytosis"/>
    <property type="evidence" value="ECO:0007669"/>
    <property type="project" value="TreeGrafter"/>
</dbReference>
<dbReference type="OrthoDB" id="10255013at2759"/>
<evidence type="ECO:0000256" key="6">
    <source>
        <dbReference type="SAM" id="Coils"/>
    </source>
</evidence>
<proteinExistence type="inferred from homology"/>
<dbReference type="SUPFAM" id="SSF47661">
    <property type="entry name" value="t-snare proteins"/>
    <property type="match status" value="1"/>
</dbReference>
<dbReference type="InterPro" id="IPR006011">
    <property type="entry name" value="Syntaxin_N"/>
</dbReference>
<feature type="coiled-coil region" evidence="6">
    <location>
        <begin position="46"/>
        <end position="109"/>
    </location>
</feature>
<dbReference type="PROSITE" id="PS50192">
    <property type="entry name" value="T_SNARE"/>
    <property type="match status" value="1"/>
</dbReference>
<organism evidence="9 10">
    <name type="scientific">Pyrrhoderma noxium</name>
    <dbReference type="NCBI Taxonomy" id="2282107"/>
    <lineage>
        <taxon>Eukaryota</taxon>
        <taxon>Fungi</taxon>
        <taxon>Dikarya</taxon>
        <taxon>Basidiomycota</taxon>
        <taxon>Agaricomycotina</taxon>
        <taxon>Agaricomycetes</taxon>
        <taxon>Hymenochaetales</taxon>
        <taxon>Hymenochaetaceae</taxon>
        <taxon>Pyrrhoderma</taxon>
    </lineage>
</organism>
<dbReference type="InterPro" id="IPR045242">
    <property type="entry name" value="Syntaxin"/>
</dbReference>
<dbReference type="STRING" id="2282107.A0A286UC30"/>
<comment type="caution">
    <text evidence="9">The sequence shown here is derived from an EMBL/GenBank/DDBJ whole genome shotgun (WGS) entry which is preliminary data.</text>
</comment>
<dbReference type="GO" id="GO:0012505">
    <property type="term" value="C:endomembrane system"/>
    <property type="evidence" value="ECO:0007669"/>
    <property type="project" value="TreeGrafter"/>
</dbReference>
<feature type="transmembrane region" description="Helical" evidence="7">
    <location>
        <begin position="271"/>
        <end position="293"/>
    </location>
</feature>